<accession>A0A835H6L0</accession>
<evidence type="ECO:0000259" key="3">
    <source>
        <dbReference type="Pfam" id="PF01397"/>
    </source>
</evidence>
<feature type="non-terminal residue" evidence="4">
    <location>
        <position position="336"/>
    </location>
</feature>
<sequence>MRIILPSTHGDGRANDQIPHRRVSLLSVEEWDYVPEQNSREFAKLQMSVVLIHLSRNLGNDHSSHCLEKFVQSDPVFYKSNKEEIKRALDNIYIHNDSCFYGDLCTTALCFRLLRQHGYDVSQDVFDRYKDDEMGSLKMCLSEDVKGMLSLYEASYFGLEGKDFMDEAKAFTTRHLRDIKGNINPTLAKKVAHSLEHPLHWRISRLETRWYIDTYESEDNMVALLLDLAKLDYNMVQATYQSEIKGLISLIGDDTFALPFWQWDAPKGMVTPAMYMDGAFTDTEREETHVHIPRIADINYDYNDTEIEPEQRIKKNLAFMYHQMVSGAKKVELFMG</sequence>
<gene>
    <name evidence="4" type="ORF">IFM89_016280</name>
</gene>
<dbReference type="InterPro" id="IPR050148">
    <property type="entry name" value="Terpene_synthase-like"/>
</dbReference>
<organism evidence="4 5">
    <name type="scientific">Coptis chinensis</name>
    <dbReference type="NCBI Taxonomy" id="261450"/>
    <lineage>
        <taxon>Eukaryota</taxon>
        <taxon>Viridiplantae</taxon>
        <taxon>Streptophyta</taxon>
        <taxon>Embryophyta</taxon>
        <taxon>Tracheophyta</taxon>
        <taxon>Spermatophyta</taxon>
        <taxon>Magnoliopsida</taxon>
        <taxon>Ranunculales</taxon>
        <taxon>Ranunculaceae</taxon>
        <taxon>Coptidoideae</taxon>
        <taxon>Coptis</taxon>
    </lineage>
</organism>
<dbReference type="InterPro" id="IPR008930">
    <property type="entry name" value="Terpenoid_cyclase/PrenylTrfase"/>
</dbReference>
<dbReference type="SUPFAM" id="SSF48239">
    <property type="entry name" value="Terpenoid cyclases/Protein prenyltransferases"/>
    <property type="match status" value="1"/>
</dbReference>
<dbReference type="PANTHER" id="PTHR31225:SF252">
    <property type="entry name" value="TERPENE SYNTHASE 12-RELATED"/>
    <property type="match status" value="1"/>
</dbReference>
<dbReference type="AlphaFoldDB" id="A0A835H6L0"/>
<evidence type="ECO:0000256" key="1">
    <source>
        <dbReference type="ARBA" id="ARBA00001946"/>
    </source>
</evidence>
<dbReference type="EMBL" id="JADFTS010000008">
    <property type="protein sequence ID" value="KAF9592632.1"/>
    <property type="molecule type" value="Genomic_DNA"/>
</dbReference>
<name>A0A835H6L0_9MAGN</name>
<dbReference type="Gene3D" id="1.50.10.130">
    <property type="entry name" value="Terpene synthase, N-terminal domain"/>
    <property type="match status" value="1"/>
</dbReference>
<dbReference type="InterPro" id="IPR008922">
    <property type="entry name" value="Di-copper_centre_dom_sf"/>
</dbReference>
<reference evidence="4 5" key="1">
    <citation type="submission" date="2020-10" db="EMBL/GenBank/DDBJ databases">
        <title>The Coptis chinensis genome and diversification of protoberbering-type alkaloids.</title>
        <authorList>
            <person name="Wang B."/>
            <person name="Shu S."/>
            <person name="Song C."/>
            <person name="Liu Y."/>
        </authorList>
    </citation>
    <scope>NUCLEOTIDE SEQUENCE [LARGE SCALE GENOMIC DNA]</scope>
    <source>
        <strain evidence="4">HL-2020</strain>
        <tissue evidence="4">Leaf</tissue>
    </source>
</reference>
<dbReference type="Proteomes" id="UP000631114">
    <property type="component" value="Unassembled WGS sequence"/>
</dbReference>
<dbReference type="SUPFAM" id="SSF48056">
    <property type="entry name" value="Di-copper centre-containing domain"/>
    <property type="match status" value="1"/>
</dbReference>
<comment type="caution">
    <text evidence="4">The sequence shown here is derived from an EMBL/GenBank/DDBJ whole genome shotgun (WGS) entry which is preliminary data.</text>
</comment>
<feature type="domain" description="Terpene synthase N-terminal" evidence="3">
    <location>
        <begin position="82"/>
        <end position="195"/>
    </location>
</feature>
<protein>
    <recommendedName>
        <fullName evidence="3">Terpene synthase N-terminal domain-containing protein</fullName>
    </recommendedName>
</protein>
<comment type="cofactor">
    <cofactor evidence="1">
        <name>Mg(2+)</name>
        <dbReference type="ChEBI" id="CHEBI:18420"/>
    </cofactor>
</comment>
<dbReference type="InterPro" id="IPR036965">
    <property type="entry name" value="Terpene_synth_N_sf"/>
</dbReference>
<keyword evidence="5" id="KW-1185">Reference proteome</keyword>
<dbReference type="PANTHER" id="PTHR31225">
    <property type="entry name" value="OS04G0344100 PROTEIN-RELATED"/>
    <property type="match status" value="1"/>
</dbReference>
<dbReference type="Pfam" id="PF01397">
    <property type="entry name" value="Terpene_synth"/>
    <property type="match status" value="1"/>
</dbReference>
<evidence type="ECO:0000313" key="4">
    <source>
        <dbReference type="EMBL" id="KAF9592632.1"/>
    </source>
</evidence>
<dbReference type="Gene3D" id="1.10.1280.10">
    <property type="entry name" value="Di-copper center containing domain from catechol oxidase"/>
    <property type="match status" value="1"/>
</dbReference>
<dbReference type="GO" id="GO:0016114">
    <property type="term" value="P:terpenoid biosynthetic process"/>
    <property type="evidence" value="ECO:0007669"/>
    <property type="project" value="InterPro"/>
</dbReference>
<keyword evidence="2" id="KW-0460">Magnesium</keyword>
<dbReference type="InterPro" id="IPR001906">
    <property type="entry name" value="Terpene_synth_N"/>
</dbReference>
<dbReference type="OrthoDB" id="1877784at2759"/>
<dbReference type="GO" id="GO:0010333">
    <property type="term" value="F:terpene synthase activity"/>
    <property type="evidence" value="ECO:0007669"/>
    <property type="project" value="InterPro"/>
</dbReference>
<proteinExistence type="predicted"/>
<evidence type="ECO:0000313" key="5">
    <source>
        <dbReference type="Proteomes" id="UP000631114"/>
    </source>
</evidence>
<evidence type="ECO:0000256" key="2">
    <source>
        <dbReference type="ARBA" id="ARBA00022842"/>
    </source>
</evidence>